<feature type="transmembrane region" description="Helical" evidence="1">
    <location>
        <begin position="6"/>
        <end position="27"/>
    </location>
</feature>
<proteinExistence type="predicted"/>
<dbReference type="AlphaFoldDB" id="B9AD00"/>
<dbReference type="EMBL" id="ABYW01000002">
    <property type="protein sequence ID" value="EEE41340.1"/>
    <property type="molecule type" value="Genomic_DNA"/>
</dbReference>
<dbReference type="Proteomes" id="UP000003489">
    <property type="component" value="Unassembled WGS sequence"/>
</dbReference>
<accession>B9AD00</accession>
<reference evidence="2 3" key="1">
    <citation type="submission" date="2008-10" db="EMBL/GenBank/DDBJ databases">
        <authorList>
            <person name="Fulton L."/>
            <person name="Clifton S."/>
            <person name="Fulton B."/>
            <person name="Xu J."/>
            <person name="Minx P."/>
            <person name="Pepin K.H."/>
            <person name="Johnson M."/>
            <person name="Bhonagiri V."/>
            <person name="Nash W.E."/>
            <person name="Mardis E.R."/>
            <person name="Wilson R.K."/>
        </authorList>
    </citation>
    <scope>NUCLEOTIDE SEQUENCE [LARGE SCALE GENOMIC DNA]</scope>
    <source>
        <strain evidence="2 3">DSM 2375</strain>
    </source>
</reference>
<organism evidence="2 3">
    <name type="scientific">Methanobrevibacter smithii DSM 2375</name>
    <dbReference type="NCBI Taxonomy" id="483214"/>
    <lineage>
        <taxon>Archaea</taxon>
        <taxon>Methanobacteriati</taxon>
        <taxon>Methanobacteriota</taxon>
        <taxon>Methanomada group</taxon>
        <taxon>Methanobacteria</taxon>
        <taxon>Methanobacteriales</taxon>
        <taxon>Methanobacteriaceae</taxon>
        <taxon>Methanobrevibacter</taxon>
    </lineage>
</organism>
<keyword evidence="1" id="KW-1133">Transmembrane helix</keyword>
<reference evidence="2 3" key="2">
    <citation type="submission" date="2008-11" db="EMBL/GenBank/DDBJ databases">
        <title>Draft genome sequence of Methanobrevibacter smithii (DSM 2375).</title>
        <authorList>
            <person name="Sudarsanam P."/>
            <person name="Ley R."/>
            <person name="Guruge J."/>
            <person name="Turnbaugh P.J."/>
            <person name="Mahowald M."/>
            <person name="Liep D."/>
            <person name="Gordon J."/>
        </authorList>
    </citation>
    <scope>NUCLEOTIDE SEQUENCE [LARGE SCALE GENOMIC DNA]</scope>
    <source>
        <strain evidence="2 3">DSM 2375</strain>
    </source>
</reference>
<protein>
    <submittedName>
        <fullName evidence="2">Uncharacterized protein</fullName>
    </submittedName>
</protein>
<sequence>MRDVDFGVCLLLFFFYFFIFRFCLWCWGRLYLERYLGVTVL</sequence>
<dbReference type="HOGENOM" id="CLU_3263862_0_0_2"/>
<keyword evidence="1" id="KW-0472">Membrane</keyword>
<name>B9AD00_METSM</name>
<gene>
    <name evidence="2" type="ORF">METSMIALI_00222</name>
</gene>
<evidence type="ECO:0000313" key="2">
    <source>
        <dbReference type="EMBL" id="EEE41340.1"/>
    </source>
</evidence>
<keyword evidence="1" id="KW-0812">Transmembrane</keyword>
<comment type="caution">
    <text evidence="2">The sequence shown here is derived from an EMBL/GenBank/DDBJ whole genome shotgun (WGS) entry which is preliminary data.</text>
</comment>
<evidence type="ECO:0000256" key="1">
    <source>
        <dbReference type="SAM" id="Phobius"/>
    </source>
</evidence>
<evidence type="ECO:0000313" key="3">
    <source>
        <dbReference type="Proteomes" id="UP000003489"/>
    </source>
</evidence>